<evidence type="ECO:0000313" key="9">
    <source>
        <dbReference type="Proteomes" id="UP000050640"/>
    </source>
</evidence>
<dbReference type="CDD" id="cd00033">
    <property type="entry name" value="CCP"/>
    <property type="match status" value="1"/>
</dbReference>
<dbReference type="NCBIfam" id="TIGR02232">
    <property type="entry name" value="myxo_disulf_rpt"/>
    <property type="match status" value="1"/>
</dbReference>
<dbReference type="InterPro" id="IPR000800">
    <property type="entry name" value="Notch_dom"/>
</dbReference>
<evidence type="ECO:0000256" key="7">
    <source>
        <dbReference type="SAM" id="SignalP"/>
    </source>
</evidence>
<evidence type="ECO:0000256" key="1">
    <source>
        <dbReference type="ARBA" id="ARBA00022729"/>
    </source>
</evidence>
<dbReference type="InterPro" id="IPR035976">
    <property type="entry name" value="Sushi/SCR/CCP_sf"/>
</dbReference>
<dbReference type="InterPro" id="IPR043543">
    <property type="entry name" value="PAPPA/PAPPA2"/>
</dbReference>
<name>A0A0R3RPL6_9BILA</name>
<organism evidence="9 10">
    <name type="scientific">Elaeophora elaphi</name>
    <dbReference type="NCBI Taxonomy" id="1147741"/>
    <lineage>
        <taxon>Eukaryota</taxon>
        <taxon>Metazoa</taxon>
        <taxon>Ecdysozoa</taxon>
        <taxon>Nematoda</taxon>
        <taxon>Chromadorea</taxon>
        <taxon>Rhabditida</taxon>
        <taxon>Spirurina</taxon>
        <taxon>Spiruromorpha</taxon>
        <taxon>Filarioidea</taxon>
        <taxon>Onchocercidae</taxon>
        <taxon>Elaeophora</taxon>
    </lineage>
</organism>
<comment type="caution">
    <text evidence="5">Lacks conserved residue(s) required for the propagation of feature annotation.</text>
</comment>
<dbReference type="PROSITE" id="PS50923">
    <property type="entry name" value="SUSHI"/>
    <property type="match status" value="1"/>
</dbReference>
<feature type="signal peptide" evidence="7">
    <location>
        <begin position="1"/>
        <end position="20"/>
    </location>
</feature>
<dbReference type="AlphaFoldDB" id="A0A0R3RPL6"/>
<dbReference type="WBParaSite" id="EEL_0000354401-mRNA-1">
    <property type="protein sequence ID" value="EEL_0000354401-mRNA-1"/>
    <property type="gene ID" value="EEL_0000354401"/>
</dbReference>
<evidence type="ECO:0000256" key="5">
    <source>
        <dbReference type="PROSITE-ProRule" id="PRU00302"/>
    </source>
</evidence>
<dbReference type="Pfam" id="PF13948">
    <property type="entry name" value="DUF4215"/>
    <property type="match status" value="1"/>
</dbReference>
<keyword evidence="9" id="KW-1185">Reference proteome</keyword>
<keyword evidence="3" id="KW-1015">Disulfide bond</keyword>
<dbReference type="GO" id="GO:0004222">
    <property type="term" value="F:metalloendopeptidase activity"/>
    <property type="evidence" value="ECO:0007669"/>
    <property type="project" value="TreeGrafter"/>
</dbReference>
<dbReference type="SUPFAM" id="SSF57535">
    <property type="entry name" value="Complement control module/SCR domain"/>
    <property type="match status" value="4"/>
</dbReference>
<accession>A0A0R3RPL6</accession>
<keyword evidence="1 7" id="KW-0732">Signal</keyword>
<keyword evidence="4" id="KW-0325">Glycoprotein</keyword>
<evidence type="ECO:0000313" key="10">
    <source>
        <dbReference type="WBParaSite" id="EEL_0000354401-mRNA-1"/>
    </source>
</evidence>
<dbReference type="Pfam" id="PF00084">
    <property type="entry name" value="Sushi"/>
    <property type="match status" value="1"/>
</dbReference>
<dbReference type="InterPro" id="IPR011936">
    <property type="entry name" value="Myxo_disulph_rpt"/>
</dbReference>
<feature type="region of interest" description="Disordered" evidence="6">
    <location>
        <begin position="919"/>
        <end position="943"/>
    </location>
</feature>
<evidence type="ECO:0000256" key="2">
    <source>
        <dbReference type="ARBA" id="ARBA00022737"/>
    </source>
</evidence>
<dbReference type="Gene3D" id="2.10.70.10">
    <property type="entry name" value="Complement Module, domain 1"/>
    <property type="match status" value="3"/>
</dbReference>
<dbReference type="SMART" id="SM00032">
    <property type="entry name" value="CCP"/>
    <property type="match status" value="4"/>
</dbReference>
<reference evidence="10" key="1">
    <citation type="submission" date="2017-02" db="UniProtKB">
        <authorList>
            <consortium name="WormBaseParasite"/>
        </authorList>
    </citation>
    <scope>IDENTIFICATION</scope>
</reference>
<evidence type="ECO:0000256" key="6">
    <source>
        <dbReference type="SAM" id="MobiDB-lite"/>
    </source>
</evidence>
<dbReference type="GO" id="GO:0007166">
    <property type="term" value="P:cell surface receptor signaling pathway"/>
    <property type="evidence" value="ECO:0007669"/>
    <property type="project" value="TreeGrafter"/>
</dbReference>
<keyword evidence="2" id="KW-0677">Repeat</keyword>
<dbReference type="PANTHER" id="PTHR46130">
    <property type="entry name" value="LAMGL DOMAIN-CONTAINING PROTEIN"/>
    <property type="match status" value="1"/>
</dbReference>
<dbReference type="PANTHER" id="PTHR46130:SF3">
    <property type="entry name" value="CHROMOSOME UNDETERMINED SCAFFOLD_33, WHOLE GENOME SHOTGUN SEQUENCE"/>
    <property type="match status" value="1"/>
</dbReference>
<evidence type="ECO:0000256" key="4">
    <source>
        <dbReference type="ARBA" id="ARBA00023180"/>
    </source>
</evidence>
<dbReference type="Proteomes" id="UP000050640">
    <property type="component" value="Unplaced"/>
</dbReference>
<sequence>MKRFQLSMWYSLKLSVLTNGVPDAEICTASTKAWLPDVQDCDDVSDKCTLKLKPDVETQLEKLSVWFAWNAASGIRFVKILFTDGTCDTFEQLYAHCDQPLTLRLTSQKRVKEVQIRTNNPFVSIDAVQFISFPSNLLCSHCLPNRYRIYRTPSFSESFKETTNYHIIDSTVKENVTYTYSVAVENGGIEGLRSPSTIYSYSMNVCGDGRRSTDEECDDGNLNDGDGCSQSCLVEEKFHCVEKSKLSPSVCYIYEGDGECEPFEGDQYSRDCNSISTSVPHLQYYPTSVYVYSAILQKNCSLQLLSSGPLTTGCNIRSSGWGTCSQLAEAGEISLHASFANEIFPTSILIGFETVLSTGSKPVLSIIGINLQYVNKTTISLEDQGILSCTQNPLEVAIPYTLVHRFSNVKAVHFHISNPSQIVITAIILRLSRMFDLLTLQSCAAENKYFDPVGGFCVAKDCRSLSIDICTPLNIPKSQHECHGTVCTYKCEVGFIFENSQKTAIVQCLNGHWIGNVNLACQPIHCAMPKIEHAEVDCPNGTNYRDRCTFRCRNNAMMIGQTNYLICEENGLWTVPEAFCQIVCTHEELLMRNVSYDSINCKGKRIYDTQTSYPVSTVCRLNCRRQYRASQMQSLQTRIRLVCSDDGVWIGPICIPITCASPKIVYIGSYNCTNGFEIGSSCQIQCPGTTRNRYSICKKDGTWSSRFQCPSPRTVCPSPPSMRDIQLTCPRRLTPGVMCTVQCRKKGYDAVLGNTQSLQSGENLLVLRTVHNISCTISSTFYPQVESLSCVRSCNREFMGDGWCDFQNNRGYCAWDGGDCCASTVRGGRVRLMFPSLCTSILCQCIDPFAEENMASSSGTGSSSNILRERTSTIKRTIRYRQYHPTTEPVLYPDADTSPDKFTISLGDAAFLSRNSIQLDRNRDSNQHQQRDNKPKSISSKSTKNWEAIKRLVKNALSVYQQQFNNKV</sequence>
<evidence type="ECO:0000259" key="8">
    <source>
        <dbReference type="PROSITE" id="PS50923"/>
    </source>
</evidence>
<dbReference type="InterPro" id="IPR000436">
    <property type="entry name" value="Sushi_SCR_CCP_dom"/>
</dbReference>
<dbReference type="GO" id="GO:0005615">
    <property type="term" value="C:extracellular space"/>
    <property type="evidence" value="ECO:0007669"/>
    <property type="project" value="TreeGrafter"/>
</dbReference>
<feature type="domain" description="Sushi" evidence="8">
    <location>
        <begin position="524"/>
        <end position="582"/>
    </location>
</feature>
<keyword evidence="5" id="KW-0768">Sushi</keyword>
<protein>
    <submittedName>
        <fullName evidence="10">Sushi domain-containing protein</fullName>
    </submittedName>
</protein>
<proteinExistence type="predicted"/>
<dbReference type="GO" id="GO:0006508">
    <property type="term" value="P:proteolysis"/>
    <property type="evidence" value="ECO:0007669"/>
    <property type="project" value="TreeGrafter"/>
</dbReference>
<feature type="compositionally biased region" description="Basic and acidic residues" evidence="6">
    <location>
        <begin position="920"/>
        <end position="935"/>
    </location>
</feature>
<dbReference type="InterPro" id="IPR058897">
    <property type="entry name" value="PAPPA_SD_C"/>
</dbReference>
<dbReference type="STRING" id="1147741.A0A0R3RPL6"/>
<evidence type="ECO:0000256" key="3">
    <source>
        <dbReference type="ARBA" id="ARBA00023157"/>
    </source>
</evidence>
<dbReference type="SMART" id="SM00004">
    <property type="entry name" value="NL"/>
    <property type="match status" value="1"/>
</dbReference>
<feature type="chain" id="PRO_5006447695" evidence="7">
    <location>
        <begin position="21"/>
        <end position="968"/>
    </location>
</feature>
<dbReference type="Pfam" id="PF25900">
    <property type="entry name" value="PAPPA"/>
    <property type="match status" value="1"/>
</dbReference>